<reference evidence="1" key="1">
    <citation type="submission" date="2023-04" db="EMBL/GenBank/DDBJ databases">
        <title>A chromosome-level genome assembly of the parasitoid wasp Eretmocerus hayati.</title>
        <authorList>
            <person name="Zhong Y."/>
            <person name="Liu S."/>
            <person name="Liu Y."/>
        </authorList>
    </citation>
    <scope>NUCLEOTIDE SEQUENCE</scope>
    <source>
        <strain evidence="1">ZJU_SS_LIU_2023</strain>
    </source>
</reference>
<dbReference type="EMBL" id="CM056742">
    <property type="protein sequence ID" value="KAJ8681386.1"/>
    <property type="molecule type" value="Genomic_DNA"/>
</dbReference>
<organism evidence="1 2">
    <name type="scientific">Eretmocerus hayati</name>
    <dbReference type="NCBI Taxonomy" id="131215"/>
    <lineage>
        <taxon>Eukaryota</taxon>
        <taxon>Metazoa</taxon>
        <taxon>Ecdysozoa</taxon>
        <taxon>Arthropoda</taxon>
        <taxon>Hexapoda</taxon>
        <taxon>Insecta</taxon>
        <taxon>Pterygota</taxon>
        <taxon>Neoptera</taxon>
        <taxon>Endopterygota</taxon>
        <taxon>Hymenoptera</taxon>
        <taxon>Apocrita</taxon>
        <taxon>Proctotrupomorpha</taxon>
        <taxon>Chalcidoidea</taxon>
        <taxon>Aphelinidae</taxon>
        <taxon>Aphelininae</taxon>
        <taxon>Eretmocerus</taxon>
    </lineage>
</organism>
<keyword evidence="2" id="KW-1185">Reference proteome</keyword>
<sequence length="540" mass="57919">MLVMNVDVKTNVAVDAAQGAVTINPITESNPSDFEALLNITNGERDPDYDFDPPTLPPSLPNVRIIPFVAADALVEDKEDENGVPATVTGYPTSAAAVPPPDLARADLNFHDIVTQPNLFSPPEKTEGGFVPKEPSYFEPAPLHSSNLNLEIGTGVTVASQSVPMQNPQRRNDVILNPCLYEEHEYIHGQVLPSRAACKVCLCYYGEIVCSDRKCPPMKTGCQRMKDPADECCDKIICGDSVESPTVVLDRVDGDPSLHHEPTVSHDPFRDVIKTEPAPDLPSLISDLMLPYSGDHAASSQPSHTYSDPSPNQLDPAIAPTYNDTPSNDVEFSASEGANPGILDMHKFADNVTFTNQPDFDPGIKNDQGSDVGSSLFSLDSVLDLFFNESPGTQATGTSPMISTSTPTTAATTSTTTSSPETISFTENDGTASEASNDIPRIFKTTTEIVTALPSSTHAKSDVVSSWTRRKGSSTSPPDLDATTVLPRNHNAFGGGLLKLAGCNIYGRMYQVGKLISELSSQCLECRCTEIGVHCKKLNC</sequence>
<dbReference type="Proteomes" id="UP001239111">
    <property type="component" value="Chromosome 2"/>
</dbReference>
<gene>
    <name evidence="1" type="ORF">QAD02_017173</name>
</gene>
<proteinExistence type="predicted"/>
<comment type="caution">
    <text evidence="1">The sequence shown here is derived from an EMBL/GenBank/DDBJ whole genome shotgun (WGS) entry which is preliminary data.</text>
</comment>
<accession>A0ACC2PEZ8</accession>
<evidence type="ECO:0000313" key="2">
    <source>
        <dbReference type="Proteomes" id="UP001239111"/>
    </source>
</evidence>
<protein>
    <submittedName>
        <fullName evidence="1">Uncharacterized protein</fullName>
    </submittedName>
</protein>
<name>A0ACC2PEZ8_9HYME</name>
<evidence type="ECO:0000313" key="1">
    <source>
        <dbReference type="EMBL" id="KAJ8681386.1"/>
    </source>
</evidence>